<dbReference type="Gene3D" id="3.50.50.60">
    <property type="entry name" value="FAD/NAD(P)-binding domain"/>
    <property type="match status" value="2"/>
</dbReference>
<evidence type="ECO:0000256" key="5">
    <source>
        <dbReference type="ARBA" id="ARBA00023002"/>
    </source>
</evidence>
<dbReference type="GO" id="GO:0004499">
    <property type="term" value="F:N,N-dimethylaniline monooxygenase activity"/>
    <property type="evidence" value="ECO:0007669"/>
    <property type="project" value="InterPro"/>
</dbReference>
<dbReference type="AlphaFoldDB" id="A0A9W9MMF4"/>
<evidence type="ECO:0000313" key="6">
    <source>
        <dbReference type="EMBL" id="KAJ5203967.1"/>
    </source>
</evidence>
<dbReference type="Pfam" id="PF00743">
    <property type="entry name" value="FMO-like"/>
    <property type="match status" value="1"/>
</dbReference>
<keyword evidence="4" id="KW-0274">FAD</keyword>
<evidence type="ECO:0000256" key="4">
    <source>
        <dbReference type="ARBA" id="ARBA00022827"/>
    </source>
</evidence>
<dbReference type="GO" id="GO:0050660">
    <property type="term" value="F:flavin adenine dinucleotide binding"/>
    <property type="evidence" value="ECO:0007669"/>
    <property type="project" value="InterPro"/>
</dbReference>
<dbReference type="GeneID" id="83179209"/>
<dbReference type="PANTHER" id="PTHR42877">
    <property type="entry name" value="L-ORNITHINE N(5)-MONOOXYGENASE-RELATED"/>
    <property type="match status" value="1"/>
</dbReference>
<evidence type="ECO:0008006" key="8">
    <source>
        <dbReference type="Google" id="ProtNLM"/>
    </source>
</evidence>
<dbReference type="EMBL" id="JAPQKR010000012">
    <property type="protein sequence ID" value="KAJ5203967.1"/>
    <property type="molecule type" value="Genomic_DNA"/>
</dbReference>
<organism evidence="6 7">
    <name type="scientific">Penicillium cinerascens</name>
    <dbReference type="NCBI Taxonomy" id="70096"/>
    <lineage>
        <taxon>Eukaryota</taxon>
        <taxon>Fungi</taxon>
        <taxon>Dikarya</taxon>
        <taxon>Ascomycota</taxon>
        <taxon>Pezizomycotina</taxon>
        <taxon>Eurotiomycetes</taxon>
        <taxon>Eurotiomycetidae</taxon>
        <taxon>Eurotiales</taxon>
        <taxon>Aspergillaceae</taxon>
        <taxon>Penicillium</taxon>
    </lineage>
</organism>
<protein>
    <recommendedName>
        <fullName evidence="8">Sterigmatocystin biosynthesis monooxygenase stcW</fullName>
    </recommendedName>
</protein>
<evidence type="ECO:0000256" key="1">
    <source>
        <dbReference type="ARBA" id="ARBA00001974"/>
    </source>
</evidence>
<reference evidence="6" key="1">
    <citation type="submission" date="2022-12" db="EMBL/GenBank/DDBJ databases">
        <authorList>
            <person name="Petersen C."/>
        </authorList>
    </citation>
    <scope>NUCLEOTIDE SEQUENCE</scope>
    <source>
        <strain evidence="6">IBT 15544</strain>
    </source>
</reference>
<evidence type="ECO:0000256" key="3">
    <source>
        <dbReference type="ARBA" id="ARBA00022630"/>
    </source>
</evidence>
<keyword evidence="5" id="KW-0560">Oxidoreductase</keyword>
<dbReference type="GO" id="GO:0050661">
    <property type="term" value="F:NADP binding"/>
    <property type="evidence" value="ECO:0007669"/>
    <property type="project" value="InterPro"/>
</dbReference>
<name>A0A9W9MMF4_9EURO</name>
<dbReference type="InterPro" id="IPR036188">
    <property type="entry name" value="FAD/NAD-bd_sf"/>
</dbReference>
<dbReference type="PANTHER" id="PTHR42877:SF11">
    <property type="entry name" value="MONOOXYGENASE, PUTATIVE (AFU_ORTHOLOGUE AFUA_6G13790)-RELATED"/>
    <property type="match status" value="1"/>
</dbReference>
<evidence type="ECO:0000313" key="7">
    <source>
        <dbReference type="Proteomes" id="UP001150904"/>
    </source>
</evidence>
<comment type="similarity">
    <text evidence="2">Belongs to the FAD-binding monooxygenase family.</text>
</comment>
<sequence>MEPEVDQRSLEASKLALNPFRDANNWVPLLQEPAYKPRRIRIVCVGAGYSGLMTAYEVKYNKALEGFIDLTIYDKNEDVGGTWLENRYPGVACDVPAHIYTFPFEPNPDWSTFYASGPEIWSYIKRTSDKYGLAEHVQLQSKVVQATWDESSSKWRLKIRQDGEEKEDECNILIDGSGFLNNWKWPGIEGLHDFKGELIHTANWNPSINVAGKKVAVIGNGASAIQVLPQLQKTASRLTNYIRSPTWIFSNHAAELTKDGTNFAFTEEEKKGFRDNPASLFKLRQEIERSEDNFFKVFFKDSAAQRAALAQAHASMRERLGNDEELCDKLIPHYELGCRRATPGDGYLEALREKNARVNVNPIVQITESGIQTTHEHTKFDIIVCATGFDVSYRPSWTVQGRNGHQLNLAWSDSPEAYFGIAAANTPNYFIFNGPNSPVGHGSLLESVFYVAKWILKWCRKMATEDIKSICVKQEALDDYNTYSQEFLKGMVWSGSCQSWYKNGKSDGRVTALYAGSRLQFREILESFRTEDFDIEYGSVNRFRFMGNGRTLREARGEDLSYRMEN</sequence>
<dbReference type="InterPro" id="IPR020946">
    <property type="entry name" value="Flavin_mOase-like"/>
</dbReference>
<evidence type="ECO:0000256" key="2">
    <source>
        <dbReference type="ARBA" id="ARBA00010139"/>
    </source>
</evidence>
<comment type="cofactor">
    <cofactor evidence="1">
        <name>FAD</name>
        <dbReference type="ChEBI" id="CHEBI:57692"/>
    </cofactor>
</comment>
<gene>
    <name evidence="6" type="ORF">N7498_004846</name>
</gene>
<keyword evidence="3" id="KW-0285">Flavoprotein</keyword>
<dbReference type="SUPFAM" id="SSF51905">
    <property type="entry name" value="FAD/NAD(P)-binding domain"/>
    <property type="match status" value="3"/>
</dbReference>
<proteinExistence type="inferred from homology"/>
<comment type="caution">
    <text evidence="6">The sequence shown here is derived from an EMBL/GenBank/DDBJ whole genome shotgun (WGS) entry which is preliminary data.</text>
</comment>
<dbReference type="InterPro" id="IPR051209">
    <property type="entry name" value="FAD-bind_Monooxygenase_sf"/>
</dbReference>
<dbReference type="Proteomes" id="UP001150904">
    <property type="component" value="Unassembled WGS sequence"/>
</dbReference>
<keyword evidence="7" id="KW-1185">Reference proteome</keyword>
<dbReference type="RefSeq" id="XP_058308446.1">
    <property type="nucleotide sequence ID" value="XM_058451908.1"/>
</dbReference>
<dbReference type="OrthoDB" id="74360at2759"/>
<reference evidence="6" key="2">
    <citation type="journal article" date="2023" name="IMA Fungus">
        <title>Comparative genomic study of the Penicillium genus elucidates a diverse pangenome and 15 lateral gene transfer events.</title>
        <authorList>
            <person name="Petersen C."/>
            <person name="Sorensen T."/>
            <person name="Nielsen M.R."/>
            <person name="Sondergaard T.E."/>
            <person name="Sorensen J.L."/>
            <person name="Fitzpatrick D.A."/>
            <person name="Frisvad J.C."/>
            <person name="Nielsen K.L."/>
        </authorList>
    </citation>
    <scope>NUCLEOTIDE SEQUENCE</scope>
    <source>
        <strain evidence="6">IBT 15544</strain>
    </source>
</reference>
<accession>A0A9W9MMF4</accession>